<comment type="caution">
    <text evidence="1">The sequence shown here is derived from an EMBL/GenBank/DDBJ whole genome shotgun (WGS) entry which is preliminary data.</text>
</comment>
<dbReference type="AlphaFoldDB" id="X1FPG5"/>
<protein>
    <recommendedName>
        <fullName evidence="2">ArnR1-like winged helix-turn-helix domain-containing protein</fullName>
    </recommendedName>
</protein>
<dbReference type="EMBL" id="BARU01007679">
    <property type="protein sequence ID" value="GAH46877.1"/>
    <property type="molecule type" value="Genomic_DNA"/>
</dbReference>
<name>X1FPG5_9ZZZZ</name>
<gene>
    <name evidence="1" type="ORF">S03H2_15130</name>
</gene>
<organism evidence="1">
    <name type="scientific">marine sediment metagenome</name>
    <dbReference type="NCBI Taxonomy" id="412755"/>
    <lineage>
        <taxon>unclassified sequences</taxon>
        <taxon>metagenomes</taxon>
        <taxon>ecological metagenomes</taxon>
    </lineage>
</organism>
<reference evidence="1" key="1">
    <citation type="journal article" date="2014" name="Front. Microbiol.">
        <title>High frequency of phylogenetically diverse reductive dehalogenase-homologous genes in deep subseafloor sedimentary metagenomes.</title>
        <authorList>
            <person name="Kawai M."/>
            <person name="Futagami T."/>
            <person name="Toyoda A."/>
            <person name="Takaki Y."/>
            <person name="Nishi S."/>
            <person name="Hori S."/>
            <person name="Arai W."/>
            <person name="Tsubouchi T."/>
            <person name="Morono Y."/>
            <person name="Uchiyama I."/>
            <person name="Ito T."/>
            <person name="Fujiyama A."/>
            <person name="Inagaki F."/>
            <person name="Takami H."/>
        </authorList>
    </citation>
    <scope>NUCLEOTIDE SEQUENCE</scope>
    <source>
        <strain evidence="1">Expedition CK06-06</strain>
    </source>
</reference>
<feature type="non-terminal residue" evidence="1">
    <location>
        <position position="1"/>
    </location>
</feature>
<accession>X1FPG5</accession>
<proteinExistence type="predicted"/>
<evidence type="ECO:0000313" key="1">
    <source>
        <dbReference type="EMBL" id="GAH46877.1"/>
    </source>
</evidence>
<sequence>TLNILPGDGSSIYLNGFYAELLKFDNYKTFTRVKSELLKKKIIEIDYDQKKARSIKLTRNGVVLKFRLKELIQQIEKGDDK</sequence>
<evidence type="ECO:0008006" key="2">
    <source>
        <dbReference type="Google" id="ProtNLM"/>
    </source>
</evidence>